<gene>
    <name evidence="3" type="primary">LOC117185198</name>
</gene>
<keyword evidence="2" id="KW-1185">Reference proteome</keyword>
<accession>A0A6I8WDE9</accession>
<reference evidence="3" key="1">
    <citation type="submission" date="2025-08" db="UniProtKB">
        <authorList>
            <consortium name="RefSeq"/>
        </authorList>
    </citation>
    <scope>IDENTIFICATION</scope>
    <source>
        <strain evidence="3">MV-25-SWS-2005</strain>
        <tissue evidence="3">Whole body</tissue>
    </source>
</reference>
<dbReference type="Proteomes" id="UP000001819">
    <property type="component" value="Chromosome X"/>
</dbReference>
<evidence type="ECO:0000256" key="1">
    <source>
        <dbReference type="SAM" id="MobiDB-lite"/>
    </source>
</evidence>
<dbReference type="RefSeq" id="XP_033241451.1">
    <property type="nucleotide sequence ID" value="XM_033385560.1"/>
</dbReference>
<dbReference type="InParanoid" id="A0A6I8WDE9"/>
<evidence type="ECO:0000313" key="3">
    <source>
        <dbReference type="RefSeq" id="XP_033241451.1"/>
    </source>
</evidence>
<dbReference type="ExpressionAtlas" id="A0A6I8WDE9">
    <property type="expression patterns" value="baseline"/>
</dbReference>
<organism evidence="2 3">
    <name type="scientific">Drosophila pseudoobscura pseudoobscura</name>
    <name type="common">Fruit fly</name>
    <dbReference type="NCBI Taxonomy" id="46245"/>
    <lineage>
        <taxon>Eukaryota</taxon>
        <taxon>Metazoa</taxon>
        <taxon>Ecdysozoa</taxon>
        <taxon>Arthropoda</taxon>
        <taxon>Hexapoda</taxon>
        <taxon>Insecta</taxon>
        <taxon>Pterygota</taxon>
        <taxon>Neoptera</taxon>
        <taxon>Endopterygota</taxon>
        <taxon>Diptera</taxon>
        <taxon>Brachycera</taxon>
        <taxon>Muscomorpha</taxon>
        <taxon>Ephydroidea</taxon>
        <taxon>Drosophilidae</taxon>
        <taxon>Drosophila</taxon>
        <taxon>Sophophora</taxon>
    </lineage>
</organism>
<dbReference type="AlphaFoldDB" id="A0A6I8WDE9"/>
<name>A0A6I8WDE9_DROPS</name>
<feature type="compositionally biased region" description="Polar residues" evidence="1">
    <location>
        <begin position="70"/>
        <end position="90"/>
    </location>
</feature>
<dbReference type="KEGG" id="dpo:117185198"/>
<sequence length="105" mass="11327">MPVPVSYGWMGRRPRPGQVALLSMCRTLSELNAQLGQHPSMLPNDFDIDVAGNLVLSLNGGEVMYDFEDQQSISATRSPTSHSAPGSPNKSAGVEQRPQSQNSKT</sequence>
<protein>
    <submittedName>
        <fullName evidence="3">Patj homolog</fullName>
    </submittedName>
</protein>
<feature type="region of interest" description="Disordered" evidence="1">
    <location>
        <begin position="69"/>
        <end position="105"/>
    </location>
</feature>
<proteinExistence type="predicted"/>
<evidence type="ECO:0000313" key="2">
    <source>
        <dbReference type="Proteomes" id="UP000001819"/>
    </source>
</evidence>